<dbReference type="Gene3D" id="3.40.50.1820">
    <property type="entry name" value="alpha/beta hydrolase"/>
    <property type="match status" value="1"/>
</dbReference>
<keyword evidence="3" id="KW-1185">Reference proteome</keyword>
<dbReference type="PANTHER" id="PTHR43798">
    <property type="entry name" value="MONOACYLGLYCEROL LIPASE"/>
    <property type="match status" value="1"/>
</dbReference>
<comment type="caution">
    <text evidence="2">The sequence shown here is derived from an EMBL/GenBank/DDBJ whole genome shotgun (WGS) entry which is preliminary data.</text>
</comment>
<dbReference type="PANTHER" id="PTHR43798:SF33">
    <property type="entry name" value="HYDROLASE, PUTATIVE (AFU_ORTHOLOGUE AFUA_2G14860)-RELATED"/>
    <property type="match status" value="1"/>
</dbReference>
<accession>A0AAW1Q2G3</accession>
<dbReference type="PRINTS" id="PR00412">
    <property type="entry name" value="EPOXHYDRLASE"/>
</dbReference>
<protein>
    <recommendedName>
        <fullName evidence="1">AB hydrolase-1 domain-containing protein</fullName>
    </recommendedName>
</protein>
<dbReference type="Proteomes" id="UP001438707">
    <property type="component" value="Unassembled WGS sequence"/>
</dbReference>
<dbReference type="Pfam" id="PF12697">
    <property type="entry name" value="Abhydrolase_6"/>
    <property type="match status" value="1"/>
</dbReference>
<dbReference type="InterPro" id="IPR029058">
    <property type="entry name" value="AB_hydrolase_fold"/>
</dbReference>
<evidence type="ECO:0000313" key="3">
    <source>
        <dbReference type="Proteomes" id="UP001438707"/>
    </source>
</evidence>
<reference evidence="2 3" key="1">
    <citation type="journal article" date="2024" name="Nat. Commun.">
        <title>Phylogenomics reveals the evolutionary origins of lichenization in chlorophyte algae.</title>
        <authorList>
            <person name="Puginier C."/>
            <person name="Libourel C."/>
            <person name="Otte J."/>
            <person name="Skaloud P."/>
            <person name="Haon M."/>
            <person name="Grisel S."/>
            <person name="Petersen M."/>
            <person name="Berrin J.G."/>
            <person name="Delaux P.M."/>
            <person name="Dal Grande F."/>
            <person name="Keller J."/>
        </authorList>
    </citation>
    <scope>NUCLEOTIDE SEQUENCE [LARGE SCALE GENOMIC DNA]</scope>
    <source>
        <strain evidence="2 3">SAG 2145</strain>
    </source>
</reference>
<dbReference type="GO" id="GO:0016020">
    <property type="term" value="C:membrane"/>
    <property type="evidence" value="ECO:0007669"/>
    <property type="project" value="TreeGrafter"/>
</dbReference>
<evidence type="ECO:0000259" key="1">
    <source>
        <dbReference type="Pfam" id="PF12697"/>
    </source>
</evidence>
<evidence type="ECO:0000313" key="2">
    <source>
        <dbReference type="EMBL" id="KAK9816375.1"/>
    </source>
</evidence>
<dbReference type="SUPFAM" id="SSF53474">
    <property type="entry name" value="alpha/beta-Hydrolases"/>
    <property type="match status" value="1"/>
</dbReference>
<feature type="domain" description="AB hydrolase-1" evidence="1">
    <location>
        <begin position="40"/>
        <end position="299"/>
    </location>
</feature>
<dbReference type="InterPro" id="IPR000639">
    <property type="entry name" value="Epox_hydrolase-like"/>
</dbReference>
<dbReference type="InterPro" id="IPR050266">
    <property type="entry name" value="AB_hydrolase_sf"/>
</dbReference>
<proteinExistence type="predicted"/>
<gene>
    <name evidence="2" type="ORF">WJX74_008933</name>
</gene>
<dbReference type="AlphaFoldDB" id="A0AAW1Q2G3"/>
<dbReference type="GO" id="GO:0003824">
    <property type="term" value="F:catalytic activity"/>
    <property type="evidence" value="ECO:0007669"/>
    <property type="project" value="InterPro"/>
</dbReference>
<name>A0AAW1Q2G3_9CHLO</name>
<organism evidence="2 3">
    <name type="scientific">Apatococcus lobatus</name>
    <dbReference type="NCBI Taxonomy" id="904363"/>
    <lineage>
        <taxon>Eukaryota</taxon>
        <taxon>Viridiplantae</taxon>
        <taxon>Chlorophyta</taxon>
        <taxon>core chlorophytes</taxon>
        <taxon>Trebouxiophyceae</taxon>
        <taxon>Chlorellales</taxon>
        <taxon>Chlorellaceae</taxon>
        <taxon>Apatococcus</taxon>
    </lineage>
</organism>
<dbReference type="EMBL" id="JALJOS010000077">
    <property type="protein sequence ID" value="KAK9816375.1"/>
    <property type="molecule type" value="Genomic_DNA"/>
</dbReference>
<sequence>MASPRPAAAGLKKVRPGREIYIRFTPGSVSGTFSKSSIGVILVHGSQGHHGQFHHQQKFLHKLGFTTIQYDLLGCGASSKPRPPNKASLIDCYCPASHYSDLEAILQLYVQALPRWILCGHSLGGPVAAELARRRPAEVIGLILLGCGIYPHGDSQRASTDPLPSFKTFGPGMYRRSDLALPFLQPFIAASLQLLFWHPLTFWRQPWLPLQAWFNVCTTRSWVLNGNFSAPPLPQANFKEYVDLFRSIKQPTLLIDKEQDAAGASGVQRMAADLADCCSFNVAGTGHYPHLERPETVNQLILGWISERVIAA</sequence>
<dbReference type="InterPro" id="IPR000073">
    <property type="entry name" value="AB_hydrolase_1"/>
</dbReference>